<dbReference type="Proteomes" id="UP001595897">
    <property type="component" value="Unassembled WGS sequence"/>
</dbReference>
<organism evidence="1 2">
    <name type="scientific">Glaciecola siphonariae</name>
    <dbReference type="NCBI Taxonomy" id="521012"/>
    <lineage>
        <taxon>Bacteria</taxon>
        <taxon>Pseudomonadati</taxon>
        <taxon>Pseudomonadota</taxon>
        <taxon>Gammaproteobacteria</taxon>
        <taxon>Alteromonadales</taxon>
        <taxon>Alteromonadaceae</taxon>
        <taxon>Glaciecola</taxon>
    </lineage>
</organism>
<dbReference type="InterPro" id="IPR029756">
    <property type="entry name" value="MTH1187/YkoF-like"/>
</dbReference>
<evidence type="ECO:0000313" key="1">
    <source>
        <dbReference type="EMBL" id="MFC4699841.1"/>
    </source>
</evidence>
<evidence type="ECO:0000313" key="2">
    <source>
        <dbReference type="Proteomes" id="UP001595897"/>
    </source>
</evidence>
<proteinExistence type="predicted"/>
<sequence length="84" mass="9598">MRLVVEISLYPLNQAYLKPIQSFIERLNGYEDLYVKTSATSTVVAGDNVRLMQILQEEMQVTHEEVGQAIFVCKFLNGTNMELD</sequence>
<reference evidence="2" key="1">
    <citation type="journal article" date="2019" name="Int. J. Syst. Evol. Microbiol.">
        <title>The Global Catalogue of Microorganisms (GCM) 10K type strain sequencing project: providing services to taxonomists for standard genome sequencing and annotation.</title>
        <authorList>
            <consortium name="The Broad Institute Genomics Platform"/>
            <consortium name="The Broad Institute Genome Sequencing Center for Infectious Disease"/>
            <person name="Wu L."/>
            <person name="Ma J."/>
        </authorList>
    </citation>
    <scope>NUCLEOTIDE SEQUENCE [LARGE SCALE GENOMIC DNA]</scope>
    <source>
        <strain evidence="2">KACC 12507</strain>
    </source>
</reference>
<dbReference type="SUPFAM" id="SSF89957">
    <property type="entry name" value="MTH1187/YkoF-like"/>
    <property type="match status" value="1"/>
</dbReference>
<protein>
    <recommendedName>
        <fullName evidence="3">Thiamin/hydroxymethyl pyrimidine-binding YkoF putative domain-containing protein</fullName>
    </recommendedName>
</protein>
<evidence type="ECO:0008006" key="3">
    <source>
        <dbReference type="Google" id="ProtNLM"/>
    </source>
</evidence>
<gene>
    <name evidence="1" type="ORF">ACFO4O_06710</name>
</gene>
<name>A0ABV9LVH8_9ALTE</name>
<comment type="caution">
    <text evidence="1">The sequence shown here is derived from an EMBL/GenBank/DDBJ whole genome shotgun (WGS) entry which is preliminary data.</text>
</comment>
<dbReference type="EMBL" id="JBHSGU010000002">
    <property type="protein sequence ID" value="MFC4699841.1"/>
    <property type="molecule type" value="Genomic_DNA"/>
</dbReference>
<accession>A0ABV9LVH8</accession>
<dbReference type="Gene3D" id="3.30.70.930">
    <property type="match status" value="1"/>
</dbReference>
<keyword evidence="2" id="KW-1185">Reference proteome</keyword>
<dbReference type="RefSeq" id="WP_382406743.1">
    <property type="nucleotide sequence ID" value="NZ_JBHSGU010000002.1"/>
</dbReference>